<dbReference type="EMBL" id="CP003184">
    <property type="protein sequence ID" value="AFK87442.1"/>
    <property type="molecule type" value="Genomic_DNA"/>
</dbReference>
<keyword evidence="2" id="KW-1185">Reference proteome</keyword>
<gene>
    <name evidence="1" type="ordered locus">Tsac_2444</name>
</gene>
<dbReference type="STRING" id="1094508.Tsac_2444"/>
<accession>I3VY47</accession>
<sequence>MKEVHEFVLTPYEFGYYDSIEHALRDSISTEYNEKTHKVTVRISKEAIEKLIKDNEAFAEIDEEVMEIVWE</sequence>
<evidence type="ECO:0000313" key="1">
    <source>
        <dbReference type="EMBL" id="AFK87442.1"/>
    </source>
</evidence>
<dbReference type="AlphaFoldDB" id="I3VY47"/>
<evidence type="ECO:0000313" key="2">
    <source>
        <dbReference type="Proteomes" id="UP000006178"/>
    </source>
</evidence>
<organism evidence="1 2">
    <name type="scientific">Thermoanaerobacterium saccharolyticum (strain DSM 8691 / JW/SL-YS485)</name>
    <dbReference type="NCBI Taxonomy" id="1094508"/>
    <lineage>
        <taxon>Bacteria</taxon>
        <taxon>Bacillati</taxon>
        <taxon>Bacillota</taxon>
        <taxon>Clostridia</taxon>
        <taxon>Thermoanaerobacterales</taxon>
        <taxon>Thermoanaerobacteraceae</taxon>
        <taxon>Thermoanaerobacterium</taxon>
    </lineage>
</organism>
<dbReference type="BioCyc" id="TSAC1094508:GLMA-2474-MONOMER"/>
<dbReference type="RefSeq" id="WP_014759278.1">
    <property type="nucleotide sequence ID" value="NC_017992.1"/>
</dbReference>
<reference evidence="1 2" key="1">
    <citation type="journal article" date="2014" name="Appl. Environ. Microbiol.">
        <title>Profile of Secreted Hydrolases, Associated Proteins, and SlpA in Thermoanaerobacterium saccharolyticum during the Degradation of Hemicellulose.</title>
        <authorList>
            <person name="Currie D.H."/>
            <person name="Guss A.M."/>
            <person name="Herring C.D."/>
            <person name="Giannone R.J."/>
            <person name="Johnson C.M."/>
            <person name="Lankford P.K."/>
            <person name="Brown S.D."/>
            <person name="Hettich R.L."/>
            <person name="Lynd L.R."/>
        </authorList>
    </citation>
    <scope>NUCLEOTIDE SEQUENCE [LARGE SCALE GENOMIC DNA]</scope>
    <source>
        <strain evidence="2">DSM 8691 / JW/SL-YS485</strain>
    </source>
</reference>
<name>I3VY47_THESW</name>
<dbReference type="KEGG" id="tsh:Tsac_2444"/>
<proteinExistence type="predicted"/>
<protein>
    <submittedName>
        <fullName evidence="1">Uncharacterized protein</fullName>
    </submittedName>
</protein>
<dbReference type="Proteomes" id="UP000006178">
    <property type="component" value="Chromosome"/>
</dbReference>
<dbReference type="PATRIC" id="fig|1094508.3.peg.2479"/>